<feature type="compositionally biased region" description="Polar residues" evidence="1">
    <location>
        <begin position="67"/>
        <end position="76"/>
    </location>
</feature>
<reference evidence="3" key="2">
    <citation type="submission" date="2025-08" db="UniProtKB">
        <authorList>
            <consortium name="RefSeq"/>
        </authorList>
    </citation>
    <scope>IDENTIFICATION</scope>
    <source>
        <strain evidence="3">MV-25-SWS-2005</strain>
        <tissue evidence="3">Whole body</tissue>
    </source>
</reference>
<feature type="compositionally biased region" description="Basic residues" evidence="1">
    <location>
        <begin position="20"/>
        <end position="29"/>
    </location>
</feature>
<dbReference type="GeneID" id="4804758"/>
<keyword evidence="2" id="KW-1185">Reference proteome</keyword>
<dbReference type="InterPro" id="IPR018737">
    <property type="entry name" value="DREAM_LIN52"/>
</dbReference>
<dbReference type="Bgee" id="FBgn0071688">
    <property type="expression patterns" value="Expressed in male reproductive system and 1 other cell type or tissue"/>
</dbReference>
<reference evidence="2" key="1">
    <citation type="submission" date="2024-06" db="UniProtKB">
        <authorList>
            <consortium name="RefSeq"/>
        </authorList>
    </citation>
    <scope>NUCLEOTIDE SEQUENCE [LARGE SCALE GENOMIC DNA]</scope>
    <source>
        <strain evidence="2">MV2-25</strain>
    </source>
</reference>
<dbReference type="RefSeq" id="XP_001361269.2">
    <property type="nucleotide sequence ID" value="XM_001361232.4"/>
</dbReference>
<dbReference type="InParanoid" id="A0A6I8UVH9"/>
<gene>
    <name evidence="3" type="primary">wuc</name>
</gene>
<dbReference type="AlphaFoldDB" id="A0A6I8UVH9"/>
<organism evidence="2 3">
    <name type="scientific">Drosophila pseudoobscura pseudoobscura</name>
    <name type="common">Fruit fly</name>
    <dbReference type="NCBI Taxonomy" id="46245"/>
    <lineage>
        <taxon>Eukaryota</taxon>
        <taxon>Metazoa</taxon>
        <taxon>Ecdysozoa</taxon>
        <taxon>Arthropoda</taxon>
        <taxon>Hexapoda</taxon>
        <taxon>Insecta</taxon>
        <taxon>Pterygota</taxon>
        <taxon>Neoptera</taxon>
        <taxon>Endopterygota</taxon>
        <taxon>Diptera</taxon>
        <taxon>Brachycera</taxon>
        <taxon>Muscomorpha</taxon>
        <taxon>Ephydroidea</taxon>
        <taxon>Drosophilidae</taxon>
        <taxon>Drosophila</taxon>
        <taxon>Sophophora</taxon>
    </lineage>
</organism>
<evidence type="ECO:0000256" key="1">
    <source>
        <dbReference type="SAM" id="MobiDB-lite"/>
    </source>
</evidence>
<evidence type="ECO:0000313" key="2">
    <source>
        <dbReference type="Proteomes" id="UP000001819"/>
    </source>
</evidence>
<proteinExistence type="predicted"/>
<dbReference type="FunCoup" id="A0A6I8UVH9">
    <property type="interactions" value="3"/>
</dbReference>
<dbReference type="Pfam" id="PF10044">
    <property type="entry name" value="LIN52"/>
    <property type="match status" value="1"/>
</dbReference>
<dbReference type="Proteomes" id="UP000001819">
    <property type="component" value="Chromosome 3"/>
</dbReference>
<sequence length="156" mass="17693">MEAASTSHKKLPKKNELTKKRASRWKKHSLSLVEIQREEEEEEEESKGRSDAETVTAAEGDSDDGESGQQEASGVSSIIAEMKEKDEEEADENAKAGFTEEDVKTMEELSRMPLASMAAHIQAMDSQLYELSQLETRELSRSKHLRVFSNYRRRSK</sequence>
<evidence type="ECO:0000313" key="3">
    <source>
        <dbReference type="RefSeq" id="XP_001361269.2"/>
    </source>
</evidence>
<dbReference type="OMA" id="RQDQKNV"/>
<dbReference type="GO" id="GO:0070176">
    <property type="term" value="C:DRM complex"/>
    <property type="evidence" value="ECO:0007669"/>
    <property type="project" value="InterPro"/>
</dbReference>
<name>A0A6I8UVH9_DROPS</name>
<protein>
    <submittedName>
        <fullName evidence="3">Uncharacterized protein wuc</fullName>
    </submittedName>
</protein>
<feature type="region of interest" description="Disordered" evidence="1">
    <location>
        <begin position="1"/>
        <end position="102"/>
    </location>
</feature>
<accession>A0A6I8UVH9</accession>
<dbReference type="GO" id="GO:0006355">
    <property type="term" value="P:regulation of DNA-templated transcription"/>
    <property type="evidence" value="ECO:0007669"/>
    <property type="project" value="InterPro"/>
</dbReference>
<dbReference type="KEGG" id="dpo:4804758"/>